<reference evidence="1 2" key="1">
    <citation type="submission" date="2023-01" db="EMBL/GenBank/DDBJ databases">
        <title>Psychrosphaera sp. nov., isolated from marine algae.</title>
        <authorList>
            <person name="Bayburt H."/>
            <person name="Choi B.J."/>
            <person name="Kim J.M."/>
            <person name="Choi D.G."/>
            <person name="Jeon C.O."/>
        </authorList>
    </citation>
    <scope>NUCLEOTIDE SEQUENCE [LARGE SCALE GENOMIC DNA]</scope>
    <source>
        <strain evidence="1 2">G1-22</strain>
    </source>
</reference>
<name>A0ABT5FGR0_9GAMM</name>
<accession>A0ABT5FGR0</accession>
<dbReference type="EMBL" id="JAQOMS010000002">
    <property type="protein sequence ID" value="MDC2890484.1"/>
    <property type="molecule type" value="Genomic_DNA"/>
</dbReference>
<keyword evidence="2" id="KW-1185">Reference proteome</keyword>
<dbReference type="RefSeq" id="WP_272181674.1">
    <property type="nucleotide sequence ID" value="NZ_JAQOMS010000002.1"/>
</dbReference>
<comment type="caution">
    <text evidence="1">The sequence shown here is derived from an EMBL/GenBank/DDBJ whole genome shotgun (WGS) entry which is preliminary data.</text>
</comment>
<evidence type="ECO:0000313" key="1">
    <source>
        <dbReference type="EMBL" id="MDC2890484.1"/>
    </source>
</evidence>
<proteinExistence type="predicted"/>
<gene>
    <name evidence="1" type="ORF">PN838_19195</name>
</gene>
<organism evidence="1 2">
    <name type="scientific">Psychrosphaera algicola</name>
    <dbReference type="NCBI Taxonomy" id="3023714"/>
    <lineage>
        <taxon>Bacteria</taxon>
        <taxon>Pseudomonadati</taxon>
        <taxon>Pseudomonadota</taxon>
        <taxon>Gammaproteobacteria</taxon>
        <taxon>Alteromonadales</taxon>
        <taxon>Pseudoalteromonadaceae</taxon>
        <taxon>Psychrosphaera</taxon>
    </lineage>
</organism>
<sequence>MPISAKRNQRFSEKHLNIDEMLMVVVGDAKVLKPQLEALNYKVIDFKL</sequence>
<dbReference type="Proteomes" id="UP001528411">
    <property type="component" value="Unassembled WGS sequence"/>
</dbReference>
<protein>
    <submittedName>
        <fullName evidence="1">Uncharacterized protein</fullName>
    </submittedName>
</protein>
<evidence type="ECO:0000313" key="2">
    <source>
        <dbReference type="Proteomes" id="UP001528411"/>
    </source>
</evidence>